<keyword evidence="1" id="KW-0472">Membrane</keyword>
<sequence length="182" mass="20432">MHSGLSLFLLASADGSTPCSCQGMAFLGFSASSLLFLAFVIWLAVKLLRKLRRKGKPGKRQRTDLDRWVDDMLAREVHKKLGKNGIDRDTVQRALEGTPEPEAVSAIEDAVKSIQMRYAKTPREEYEARLEVSFEDGTTATATRLLTAAQLPPEVWEELGRTGGSYVFRTVHFSWSEPERWS</sequence>
<evidence type="ECO:0000256" key="1">
    <source>
        <dbReference type="SAM" id="Phobius"/>
    </source>
</evidence>
<accession>A0A017SXA8</accession>
<dbReference type="RefSeq" id="WP_044250155.1">
    <property type="nucleotide sequence ID" value="NZ_ASRX01000093.1"/>
</dbReference>
<keyword evidence="3" id="KW-1185">Reference proteome</keyword>
<evidence type="ECO:0000313" key="3">
    <source>
        <dbReference type="Proteomes" id="UP000019678"/>
    </source>
</evidence>
<reference evidence="2 3" key="1">
    <citation type="submission" date="2013-05" db="EMBL/GenBank/DDBJ databases">
        <title>Genome assembly of Chondromyces apiculatus DSM 436.</title>
        <authorList>
            <person name="Sharma G."/>
            <person name="Khatri I."/>
            <person name="Kaur C."/>
            <person name="Mayilraj S."/>
            <person name="Subramanian S."/>
        </authorList>
    </citation>
    <scope>NUCLEOTIDE SEQUENCE [LARGE SCALE GENOMIC DNA]</scope>
    <source>
        <strain evidence="2 3">DSM 436</strain>
    </source>
</reference>
<dbReference type="EMBL" id="ASRX01000093">
    <property type="protein sequence ID" value="EYF00951.1"/>
    <property type="molecule type" value="Genomic_DNA"/>
</dbReference>
<protein>
    <submittedName>
        <fullName evidence="2">Uncharacterized protein</fullName>
    </submittedName>
</protein>
<keyword evidence="1" id="KW-0812">Transmembrane</keyword>
<name>A0A017SXA8_9BACT</name>
<proteinExistence type="predicted"/>
<evidence type="ECO:0000313" key="2">
    <source>
        <dbReference type="EMBL" id="EYF00951.1"/>
    </source>
</evidence>
<gene>
    <name evidence="2" type="ORF">CAP_8819</name>
</gene>
<organism evidence="2 3">
    <name type="scientific">Chondromyces apiculatus DSM 436</name>
    <dbReference type="NCBI Taxonomy" id="1192034"/>
    <lineage>
        <taxon>Bacteria</taxon>
        <taxon>Pseudomonadati</taxon>
        <taxon>Myxococcota</taxon>
        <taxon>Polyangia</taxon>
        <taxon>Polyangiales</taxon>
        <taxon>Polyangiaceae</taxon>
        <taxon>Chondromyces</taxon>
    </lineage>
</organism>
<keyword evidence="1" id="KW-1133">Transmembrane helix</keyword>
<dbReference type="OrthoDB" id="9834470at2"/>
<comment type="caution">
    <text evidence="2">The sequence shown here is derived from an EMBL/GenBank/DDBJ whole genome shotgun (WGS) entry which is preliminary data.</text>
</comment>
<dbReference type="Proteomes" id="UP000019678">
    <property type="component" value="Unassembled WGS sequence"/>
</dbReference>
<feature type="transmembrane region" description="Helical" evidence="1">
    <location>
        <begin position="25"/>
        <end position="45"/>
    </location>
</feature>
<dbReference type="AlphaFoldDB" id="A0A017SXA8"/>